<dbReference type="Pfam" id="PF10680">
    <property type="entry name" value="RRN9"/>
    <property type="match status" value="1"/>
</dbReference>
<feature type="compositionally biased region" description="Pro residues" evidence="1">
    <location>
        <begin position="759"/>
        <end position="779"/>
    </location>
</feature>
<feature type="compositionally biased region" description="Polar residues" evidence="1">
    <location>
        <begin position="742"/>
        <end position="751"/>
    </location>
</feature>
<feature type="domain" description="Rrn9" evidence="2">
    <location>
        <begin position="96"/>
        <end position="137"/>
    </location>
</feature>
<dbReference type="KEGG" id="ssck:SPSK_01480"/>
<dbReference type="EMBL" id="AXCR01000005">
    <property type="protein sequence ID" value="KJR87198.1"/>
    <property type="molecule type" value="Genomic_DNA"/>
</dbReference>
<feature type="compositionally biased region" description="Low complexity" evidence="1">
    <location>
        <begin position="303"/>
        <end position="312"/>
    </location>
</feature>
<dbReference type="VEuPathDB" id="FungiDB:SPSK_01480"/>
<dbReference type="OrthoDB" id="5412288at2759"/>
<name>A0A0F2MBW8_SPOSC</name>
<feature type="region of interest" description="Disordered" evidence="1">
    <location>
        <begin position="711"/>
        <end position="789"/>
    </location>
</feature>
<feature type="compositionally biased region" description="Acidic residues" evidence="1">
    <location>
        <begin position="155"/>
        <end position="165"/>
    </location>
</feature>
<dbReference type="GeneID" id="27663669"/>
<sequence>MAPYGAAETHQRTRQIDGRERERQEMAEEWETPVPEPEHQPAALAANNDWSDPDTASIASRDSDDLAARRPNRWQGNPRAWQHITELDRAVVAAMNRTRDRDLAAHLYNAFYMKQTVDPDDPDTWAPKPYWTAWPLRLRDSLGLGVFDEGQPDANDNDNNDDDDDDKHKHQNMPIFQSHEPRSETRPSKPLEDMLTATMQRVAREQFYQRRRARRAQEQQEGRSAQLVVDSRMDTTATQASTEKNTNGADDAPAVVLADDELAAHLLHPSVRHLLAQVDKVLSILHNARVATAAIGESNATGSSARSSSLAARLRRQPSPSVDALEGTGTGPVLRKIAKKLPQPSKKRVCLRPKEWSSGPEVMVATAPVPDVRSAGGLADQQTGGEQTLPKQKNPASASKSQRKEVDGRGRPVKRRQPLPGETEKQFLIRIARQAHRRIPDFSDDEKEDGDDGEDIDEEDDKDKTPRPKETPVYPPSFGPQTKTAAPQERQRRVSFAENVDNVATKARSVTMKGFIVDVEDDDEDDDENGEAYDSDGQTGDDEKGTGAEIGRRKRTHTTATKGHPSDKTMARWPLRDWTDVLGAAALSGGFSPEVLARTSQRCADLFGQRMAVDTLAGVGAEPRSVESSVENSAVPPSVTRTVYTPRGTDVSTGPSALSTATAEADTKALDALTLEVKRAHARRQDRLAQRETLMTQMRDRMQADVPALAAVGDDVEDQDDYDESTGEDDDGEDVSSGNPDARTSTASQPRPMSVVPLPVIPGAPTAPPKPKPGPPKKPTPSVWYCPRPNCPRALDGFTRRPNMVRHMKLMHNLVLGPDEKAAA</sequence>
<feature type="compositionally biased region" description="Polar residues" evidence="1">
    <location>
        <begin position="380"/>
        <end position="400"/>
    </location>
</feature>
<evidence type="ECO:0000256" key="1">
    <source>
        <dbReference type="SAM" id="MobiDB-lite"/>
    </source>
</evidence>
<protein>
    <recommendedName>
        <fullName evidence="2">Rrn9 domain-containing protein</fullName>
    </recommendedName>
</protein>
<feature type="compositionally biased region" description="Acidic residues" evidence="1">
    <location>
        <begin position="442"/>
        <end position="461"/>
    </location>
</feature>
<gene>
    <name evidence="3" type="ORF">SPSK_01480</name>
</gene>
<reference evidence="3 4" key="2">
    <citation type="journal article" date="2015" name="Eukaryot. Cell">
        <title>Asexual propagation of a virulent clone complex in a human and feline outbreak of sporotrichosis.</title>
        <authorList>
            <person name="Teixeira Mde M."/>
            <person name="Rodrigues A.M."/>
            <person name="Tsui C.K."/>
            <person name="de Almeida L.G."/>
            <person name="Van Diepeningen A.D."/>
            <person name="van den Ende B.G."/>
            <person name="Fernandes G.F."/>
            <person name="Kano R."/>
            <person name="Hamelin R.C."/>
            <person name="Lopes-Bezerra L.M."/>
            <person name="Vasconcelos A.T."/>
            <person name="de Hoog S."/>
            <person name="de Camargo Z.P."/>
            <person name="Felipe M.S."/>
        </authorList>
    </citation>
    <scope>NUCLEOTIDE SEQUENCE [LARGE SCALE GENOMIC DNA]</scope>
    <source>
        <strain evidence="3 4">1099-18</strain>
    </source>
</reference>
<evidence type="ECO:0000313" key="3">
    <source>
        <dbReference type="EMBL" id="KJR87198.1"/>
    </source>
</evidence>
<reference evidence="3 4" key="1">
    <citation type="journal article" date="2014" name="BMC Genomics">
        <title>Comparative genomics of the major fungal agents of human and animal Sporotrichosis: Sporothrix schenckii and Sporothrix brasiliensis.</title>
        <authorList>
            <person name="Teixeira M.M."/>
            <person name="de Almeida L.G."/>
            <person name="Kubitschek-Barreira P."/>
            <person name="Alves F.L."/>
            <person name="Kioshima E.S."/>
            <person name="Abadio A.K."/>
            <person name="Fernandes L."/>
            <person name="Derengowski L.S."/>
            <person name="Ferreira K.S."/>
            <person name="Souza R.C."/>
            <person name="Ruiz J.C."/>
            <person name="de Andrade N.C."/>
            <person name="Paes H.C."/>
            <person name="Nicola A.M."/>
            <person name="Albuquerque P."/>
            <person name="Gerber A.L."/>
            <person name="Martins V.P."/>
            <person name="Peconick L.D."/>
            <person name="Neto A.V."/>
            <person name="Chaucanez C.B."/>
            <person name="Silva P.A."/>
            <person name="Cunha O.L."/>
            <person name="de Oliveira F.F."/>
            <person name="dos Santos T.C."/>
            <person name="Barros A.L."/>
            <person name="Soares M.A."/>
            <person name="de Oliveira L.M."/>
            <person name="Marini M.M."/>
            <person name="Villalobos-Duno H."/>
            <person name="Cunha M.M."/>
            <person name="de Hoog S."/>
            <person name="da Silveira J.F."/>
            <person name="Henrissat B."/>
            <person name="Nino-Vega G.A."/>
            <person name="Cisalpino P.S."/>
            <person name="Mora-Montes H.M."/>
            <person name="Almeida S.R."/>
            <person name="Stajich J.E."/>
            <person name="Lopes-Bezerra L.M."/>
            <person name="Vasconcelos A.T."/>
            <person name="Felipe M.S."/>
        </authorList>
    </citation>
    <scope>NUCLEOTIDE SEQUENCE [LARGE SCALE GENOMIC DNA]</scope>
    <source>
        <strain evidence="3 4">1099-18</strain>
    </source>
</reference>
<dbReference type="RefSeq" id="XP_016589874.1">
    <property type="nucleotide sequence ID" value="XM_016728392.1"/>
</dbReference>
<feature type="region of interest" description="Disordered" evidence="1">
    <location>
        <begin position="627"/>
        <end position="663"/>
    </location>
</feature>
<comment type="caution">
    <text evidence="3">The sequence shown here is derived from an EMBL/GenBank/DDBJ whole genome shotgun (WGS) entry which is preliminary data.</text>
</comment>
<dbReference type="InterPro" id="IPR019622">
    <property type="entry name" value="Rrn9_dom"/>
</dbReference>
<feature type="compositionally biased region" description="Basic and acidic residues" evidence="1">
    <location>
        <begin position="179"/>
        <end position="189"/>
    </location>
</feature>
<feature type="compositionally biased region" description="Polar residues" evidence="1">
    <location>
        <begin position="650"/>
        <end position="662"/>
    </location>
</feature>
<proteinExistence type="predicted"/>
<accession>A0A0F2MBW8</accession>
<organism evidence="3 4">
    <name type="scientific">Sporothrix schenckii 1099-18</name>
    <dbReference type="NCBI Taxonomy" id="1397361"/>
    <lineage>
        <taxon>Eukaryota</taxon>
        <taxon>Fungi</taxon>
        <taxon>Dikarya</taxon>
        <taxon>Ascomycota</taxon>
        <taxon>Pezizomycotina</taxon>
        <taxon>Sordariomycetes</taxon>
        <taxon>Sordariomycetidae</taxon>
        <taxon>Ophiostomatales</taxon>
        <taxon>Ophiostomataceae</taxon>
        <taxon>Sporothrix</taxon>
    </lineage>
</organism>
<evidence type="ECO:0000313" key="4">
    <source>
        <dbReference type="Proteomes" id="UP000033710"/>
    </source>
</evidence>
<evidence type="ECO:0000259" key="2">
    <source>
        <dbReference type="Pfam" id="PF10680"/>
    </source>
</evidence>
<feature type="compositionally biased region" description="Acidic residues" evidence="1">
    <location>
        <begin position="714"/>
        <end position="734"/>
    </location>
</feature>
<feature type="region of interest" description="Disordered" evidence="1">
    <location>
        <begin position="145"/>
        <end position="189"/>
    </location>
</feature>
<dbReference type="AlphaFoldDB" id="A0A0F2MBW8"/>
<dbReference type="Proteomes" id="UP000033710">
    <property type="component" value="Unassembled WGS sequence"/>
</dbReference>
<feature type="compositionally biased region" description="Acidic residues" evidence="1">
    <location>
        <begin position="518"/>
        <end position="534"/>
    </location>
</feature>
<feature type="region of interest" description="Disordered" evidence="1">
    <location>
        <begin position="298"/>
        <end position="570"/>
    </location>
</feature>
<feature type="compositionally biased region" description="Basic and acidic residues" evidence="1">
    <location>
        <begin position="9"/>
        <end position="26"/>
    </location>
</feature>
<feature type="region of interest" description="Disordered" evidence="1">
    <location>
        <begin position="208"/>
        <end position="233"/>
    </location>
</feature>
<feature type="region of interest" description="Disordered" evidence="1">
    <location>
        <begin position="1"/>
        <end position="74"/>
    </location>
</feature>